<dbReference type="PANTHER" id="PTHR36696">
    <property type="entry name" value="AGAP012002-PA"/>
    <property type="match status" value="1"/>
</dbReference>
<reference evidence="1 2" key="1">
    <citation type="submission" date="2018-11" db="EMBL/GenBank/DDBJ databases">
        <authorList>
            <consortium name="Pathogen Informatics"/>
        </authorList>
    </citation>
    <scope>NUCLEOTIDE SEQUENCE [LARGE SCALE GENOMIC DNA]</scope>
</reference>
<sequence>MVGNLAFEYIDAHKRILPENVQKANCAVYSSIHFRLPLSLAELEGYSVRDYLNKYCKVGKERIYIYQKMFSEYGVKARQDVAAMMRKSASDLLFDFISTSDLNDYIELLDLKEDYVITDADYQKFLALCDRLYAIKVEEIGEDRWNYQADTLERIDFRNITQRLEGLNLQRGLVTLLTRISEVAVEDLGVARQWAAVGSLAGLERMK</sequence>
<proteinExistence type="predicted"/>
<accession>A0A3P7P5I5</accession>
<gene>
    <name evidence="1" type="ORF">DILT_LOCUS11253</name>
</gene>
<organism evidence="1 2">
    <name type="scientific">Dibothriocephalus latus</name>
    <name type="common">Fish tapeworm</name>
    <name type="synonym">Diphyllobothrium latum</name>
    <dbReference type="NCBI Taxonomy" id="60516"/>
    <lineage>
        <taxon>Eukaryota</taxon>
        <taxon>Metazoa</taxon>
        <taxon>Spiralia</taxon>
        <taxon>Lophotrochozoa</taxon>
        <taxon>Platyhelminthes</taxon>
        <taxon>Cestoda</taxon>
        <taxon>Eucestoda</taxon>
        <taxon>Diphyllobothriidea</taxon>
        <taxon>Diphyllobothriidae</taxon>
        <taxon>Dibothriocephalus</taxon>
    </lineage>
</organism>
<dbReference type="OrthoDB" id="6242272at2759"/>
<dbReference type="PANTHER" id="PTHR36696:SF1">
    <property type="entry name" value="EF-HAND DOMAIN-CONTAINING PROTEIN"/>
    <property type="match status" value="1"/>
</dbReference>
<evidence type="ECO:0000313" key="1">
    <source>
        <dbReference type="EMBL" id="VDN15422.1"/>
    </source>
</evidence>
<dbReference type="AlphaFoldDB" id="A0A3P7P5I5"/>
<protein>
    <submittedName>
        <fullName evidence="1">Uncharacterized protein</fullName>
    </submittedName>
</protein>
<dbReference type="Proteomes" id="UP000281553">
    <property type="component" value="Unassembled WGS sequence"/>
</dbReference>
<dbReference type="EMBL" id="UYRU01062466">
    <property type="protein sequence ID" value="VDN15422.1"/>
    <property type="molecule type" value="Genomic_DNA"/>
</dbReference>
<keyword evidence="2" id="KW-1185">Reference proteome</keyword>
<name>A0A3P7P5I5_DIBLA</name>
<evidence type="ECO:0000313" key="2">
    <source>
        <dbReference type="Proteomes" id="UP000281553"/>
    </source>
</evidence>